<dbReference type="GO" id="GO:0006207">
    <property type="term" value="P:'de novo' pyrimidine nucleobase biosynthetic process"/>
    <property type="evidence" value="ECO:0007669"/>
    <property type="project" value="InterPro"/>
</dbReference>
<dbReference type="GO" id="GO:0033982">
    <property type="term" value="F:3-dehydro-L-gulonate-6-phosphate decarboxylase activity"/>
    <property type="evidence" value="ECO:0007669"/>
    <property type="project" value="TreeGrafter"/>
</dbReference>
<gene>
    <name evidence="3" type="ORF">A2257_01040</name>
</gene>
<feature type="domain" description="Orotidine 5'-phosphate decarboxylase" evidence="2">
    <location>
        <begin position="1"/>
        <end position="193"/>
    </location>
</feature>
<dbReference type="PANTHER" id="PTHR35039:SF3">
    <property type="entry name" value="3-KETO-L-GULONATE-6-PHOSPHATE DECARBOXYLASE SGBH-RELATED"/>
    <property type="match status" value="1"/>
</dbReference>
<proteinExistence type="predicted"/>
<dbReference type="Pfam" id="PF00215">
    <property type="entry name" value="OMPdecase"/>
    <property type="match status" value="1"/>
</dbReference>
<dbReference type="Gene3D" id="3.20.20.70">
    <property type="entry name" value="Aldolase class I"/>
    <property type="match status" value="1"/>
</dbReference>
<evidence type="ECO:0000313" key="4">
    <source>
        <dbReference type="Proteomes" id="UP000177407"/>
    </source>
</evidence>
<dbReference type="Proteomes" id="UP000177407">
    <property type="component" value="Unassembled WGS sequence"/>
</dbReference>
<evidence type="ECO:0000256" key="1">
    <source>
        <dbReference type="ARBA" id="ARBA00023239"/>
    </source>
</evidence>
<reference evidence="3 4" key="1">
    <citation type="journal article" date="2016" name="Nat. Commun.">
        <title>Thousands of microbial genomes shed light on interconnected biogeochemical processes in an aquifer system.</title>
        <authorList>
            <person name="Anantharaman K."/>
            <person name="Brown C.T."/>
            <person name="Hug L.A."/>
            <person name="Sharon I."/>
            <person name="Castelle C.J."/>
            <person name="Probst A.J."/>
            <person name="Thomas B.C."/>
            <person name="Singh A."/>
            <person name="Wilkins M.J."/>
            <person name="Karaoz U."/>
            <person name="Brodie E.L."/>
            <person name="Williams K.H."/>
            <person name="Hubbard S.S."/>
            <person name="Banfield J.F."/>
        </authorList>
    </citation>
    <scope>NUCLEOTIDE SEQUENCE [LARGE SCALE GENOMIC DNA]</scope>
</reference>
<dbReference type="PANTHER" id="PTHR35039">
    <property type="entry name" value="3-KETO-L-GULONATE-6-PHOSPHATE DECARBOXYLASE SGBH-RELATED"/>
    <property type="match status" value="1"/>
</dbReference>
<dbReference type="GO" id="GO:0004590">
    <property type="term" value="F:orotidine-5'-phosphate decarboxylase activity"/>
    <property type="evidence" value="ECO:0007669"/>
    <property type="project" value="InterPro"/>
</dbReference>
<organism evidence="3 4">
    <name type="scientific">Candidatus Falkowbacteria bacterium RIFOXYA2_FULL_38_12</name>
    <dbReference type="NCBI Taxonomy" id="1797993"/>
    <lineage>
        <taxon>Bacteria</taxon>
        <taxon>Candidatus Falkowiibacteriota</taxon>
    </lineage>
</organism>
<dbReference type="SMART" id="SM00934">
    <property type="entry name" value="OMPdecase"/>
    <property type="match status" value="1"/>
</dbReference>
<evidence type="ECO:0000259" key="2">
    <source>
        <dbReference type="SMART" id="SM00934"/>
    </source>
</evidence>
<dbReference type="AlphaFoldDB" id="A0A1F5S3F3"/>
<dbReference type="InterPro" id="IPR001754">
    <property type="entry name" value="OMPdeCOase_dom"/>
</dbReference>
<accession>A0A1F5S3F3</accession>
<evidence type="ECO:0000313" key="3">
    <source>
        <dbReference type="EMBL" id="OGF21228.1"/>
    </source>
</evidence>
<name>A0A1F5S3F3_9BACT</name>
<dbReference type="EMBL" id="MFGA01000010">
    <property type="protein sequence ID" value="OGF21228.1"/>
    <property type="molecule type" value="Genomic_DNA"/>
</dbReference>
<sequence>MISLLPPSEKIIIEAGTPFIKQYGVNGISSLKAWWSQKVGISSYIVADLKTMDRGGSEVRATAMAGASATTCLGLAPIETIDEFIKKCEASNIDSMIDMMNITFPFEILQKLKKLPNIVVLHRGVDENNNKSKKIPHEQINRIKGAYGNILISIAGGETIRDVTRTFFNNADIAVVWRSFYENPKETARLAEEFLKSAR</sequence>
<dbReference type="GO" id="GO:0019854">
    <property type="term" value="P:L-ascorbic acid catabolic process"/>
    <property type="evidence" value="ECO:0007669"/>
    <property type="project" value="TreeGrafter"/>
</dbReference>
<keyword evidence="1" id="KW-0456">Lyase</keyword>
<dbReference type="InterPro" id="IPR011060">
    <property type="entry name" value="RibuloseP-bd_barrel"/>
</dbReference>
<protein>
    <recommendedName>
        <fullName evidence="2">Orotidine 5'-phosphate decarboxylase domain-containing protein</fullName>
    </recommendedName>
</protein>
<dbReference type="SUPFAM" id="SSF51366">
    <property type="entry name" value="Ribulose-phoshate binding barrel"/>
    <property type="match status" value="1"/>
</dbReference>
<dbReference type="InterPro" id="IPR013785">
    <property type="entry name" value="Aldolase_TIM"/>
</dbReference>
<comment type="caution">
    <text evidence="3">The sequence shown here is derived from an EMBL/GenBank/DDBJ whole genome shotgun (WGS) entry which is preliminary data.</text>
</comment>